<reference evidence="2" key="1">
    <citation type="submission" date="2023-11" db="EMBL/GenBank/DDBJ databases">
        <title>Genome assemblies of two species of porcelain crab, Petrolisthes cinctipes and Petrolisthes manimaculis (Anomura: Porcellanidae).</title>
        <authorList>
            <person name="Angst P."/>
        </authorList>
    </citation>
    <scope>NUCLEOTIDE SEQUENCE</scope>
    <source>
        <strain evidence="2">PB745_02</strain>
        <tissue evidence="2">Gill</tissue>
    </source>
</reference>
<sequence length="37" mass="4282">MGRPHPPHSHKMARREGGREGGMHKGPEPLRARMWRP</sequence>
<dbReference type="AlphaFoldDB" id="A0AAE1UD99"/>
<keyword evidence="3" id="KW-1185">Reference proteome</keyword>
<protein>
    <submittedName>
        <fullName evidence="2">Uncharacterized protein</fullName>
    </submittedName>
</protein>
<proteinExistence type="predicted"/>
<dbReference type="EMBL" id="JAWZYT010000773">
    <property type="protein sequence ID" value="KAK4319217.1"/>
    <property type="molecule type" value="Genomic_DNA"/>
</dbReference>
<gene>
    <name evidence="2" type="ORF">Pmani_009844</name>
</gene>
<evidence type="ECO:0000256" key="1">
    <source>
        <dbReference type="SAM" id="MobiDB-lite"/>
    </source>
</evidence>
<accession>A0AAE1UD99</accession>
<feature type="compositionally biased region" description="Basic residues" evidence="1">
    <location>
        <begin position="1"/>
        <end position="13"/>
    </location>
</feature>
<organism evidence="2 3">
    <name type="scientific">Petrolisthes manimaculis</name>
    <dbReference type="NCBI Taxonomy" id="1843537"/>
    <lineage>
        <taxon>Eukaryota</taxon>
        <taxon>Metazoa</taxon>
        <taxon>Ecdysozoa</taxon>
        <taxon>Arthropoda</taxon>
        <taxon>Crustacea</taxon>
        <taxon>Multicrustacea</taxon>
        <taxon>Malacostraca</taxon>
        <taxon>Eumalacostraca</taxon>
        <taxon>Eucarida</taxon>
        <taxon>Decapoda</taxon>
        <taxon>Pleocyemata</taxon>
        <taxon>Anomura</taxon>
        <taxon>Galatheoidea</taxon>
        <taxon>Porcellanidae</taxon>
        <taxon>Petrolisthes</taxon>
    </lineage>
</organism>
<evidence type="ECO:0000313" key="3">
    <source>
        <dbReference type="Proteomes" id="UP001292094"/>
    </source>
</evidence>
<comment type="caution">
    <text evidence="2">The sequence shown here is derived from an EMBL/GenBank/DDBJ whole genome shotgun (WGS) entry which is preliminary data.</text>
</comment>
<name>A0AAE1UD99_9EUCA</name>
<feature type="region of interest" description="Disordered" evidence="1">
    <location>
        <begin position="1"/>
        <end position="37"/>
    </location>
</feature>
<evidence type="ECO:0000313" key="2">
    <source>
        <dbReference type="EMBL" id="KAK4319217.1"/>
    </source>
</evidence>
<dbReference type="Proteomes" id="UP001292094">
    <property type="component" value="Unassembled WGS sequence"/>
</dbReference>
<feature type="compositionally biased region" description="Basic and acidic residues" evidence="1">
    <location>
        <begin position="14"/>
        <end position="31"/>
    </location>
</feature>